<feature type="transmembrane region" description="Helical" evidence="1">
    <location>
        <begin position="113"/>
        <end position="133"/>
    </location>
</feature>
<keyword evidence="3" id="KW-1185">Reference proteome</keyword>
<keyword evidence="1" id="KW-1133">Transmembrane helix</keyword>
<gene>
    <name evidence="2" type="ORF">BKA24_000763</name>
</gene>
<evidence type="ECO:0000256" key="1">
    <source>
        <dbReference type="SAM" id="Phobius"/>
    </source>
</evidence>
<accession>A0A7W7FK63</accession>
<sequence>MSPTLAAFLSVGGFGALSICGFGFLSLLTGSDVVPSERIGHLPGPVGFAAAVAALSLVLLVGLRRPHPSYVLAVPAALAVFAAYPAGLAVAAVLGGVDPVFAATAAAQFAGSWYAVVLAAAAATAGWVAVALVRTRARRPEWPWEHDDEE</sequence>
<keyword evidence="1" id="KW-0812">Transmembrane</keyword>
<dbReference type="RefSeq" id="WP_184215307.1">
    <property type="nucleotide sequence ID" value="NZ_JACHMD010000001.1"/>
</dbReference>
<evidence type="ECO:0000313" key="2">
    <source>
        <dbReference type="EMBL" id="MBB4666054.1"/>
    </source>
</evidence>
<organism evidence="2 3">
    <name type="scientific">Microbacterium marinum</name>
    <dbReference type="NCBI Taxonomy" id="421115"/>
    <lineage>
        <taxon>Bacteria</taxon>
        <taxon>Bacillati</taxon>
        <taxon>Actinomycetota</taxon>
        <taxon>Actinomycetes</taxon>
        <taxon>Micrococcales</taxon>
        <taxon>Microbacteriaceae</taxon>
        <taxon>Microbacterium</taxon>
    </lineage>
</organism>
<keyword evidence="1" id="KW-0472">Membrane</keyword>
<proteinExistence type="predicted"/>
<reference evidence="2 3" key="1">
    <citation type="submission" date="2020-08" db="EMBL/GenBank/DDBJ databases">
        <title>Sequencing the genomes of 1000 actinobacteria strains.</title>
        <authorList>
            <person name="Klenk H.-P."/>
        </authorList>
    </citation>
    <scope>NUCLEOTIDE SEQUENCE [LARGE SCALE GENOMIC DNA]</scope>
    <source>
        <strain evidence="2 3">DSM 24947</strain>
    </source>
</reference>
<feature type="transmembrane region" description="Helical" evidence="1">
    <location>
        <begin position="42"/>
        <end position="63"/>
    </location>
</feature>
<dbReference type="Proteomes" id="UP000573729">
    <property type="component" value="Unassembled WGS sequence"/>
</dbReference>
<comment type="caution">
    <text evidence="2">The sequence shown here is derived from an EMBL/GenBank/DDBJ whole genome shotgun (WGS) entry which is preliminary data.</text>
</comment>
<dbReference type="AlphaFoldDB" id="A0A7W7FK63"/>
<dbReference type="EMBL" id="JACHMD010000001">
    <property type="protein sequence ID" value="MBB4666054.1"/>
    <property type="molecule type" value="Genomic_DNA"/>
</dbReference>
<feature type="transmembrane region" description="Helical" evidence="1">
    <location>
        <begin position="70"/>
        <end position="93"/>
    </location>
</feature>
<name>A0A7W7FK63_9MICO</name>
<protein>
    <submittedName>
        <fullName evidence="2">Uncharacterized protein</fullName>
    </submittedName>
</protein>
<evidence type="ECO:0000313" key="3">
    <source>
        <dbReference type="Proteomes" id="UP000573729"/>
    </source>
</evidence>